<dbReference type="InterPro" id="IPR003660">
    <property type="entry name" value="HAMP_dom"/>
</dbReference>
<name>A0A1B1AI96_9PROT</name>
<evidence type="ECO:0000313" key="6">
    <source>
        <dbReference type="Proteomes" id="UP000092498"/>
    </source>
</evidence>
<dbReference type="SMART" id="SM00267">
    <property type="entry name" value="GGDEF"/>
    <property type="match status" value="1"/>
</dbReference>
<evidence type="ECO:0000259" key="3">
    <source>
        <dbReference type="PROSITE" id="PS50885"/>
    </source>
</evidence>
<dbReference type="Pfam" id="PF00672">
    <property type="entry name" value="HAMP"/>
    <property type="match status" value="1"/>
</dbReference>
<dbReference type="InterPro" id="IPR001633">
    <property type="entry name" value="EAL_dom"/>
</dbReference>
<evidence type="ECO:0000256" key="1">
    <source>
        <dbReference type="SAM" id="Phobius"/>
    </source>
</evidence>
<dbReference type="RefSeq" id="WP_066771040.1">
    <property type="nucleotide sequence ID" value="NZ_CP013244.1"/>
</dbReference>
<dbReference type="InterPro" id="IPR050706">
    <property type="entry name" value="Cyclic-di-GMP_PDE-like"/>
</dbReference>
<proteinExistence type="predicted"/>
<organism evidence="5 6">
    <name type="scientific">Candidatus Viadribacter manganicus</name>
    <dbReference type="NCBI Taxonomy" id="1759059"/>
    <lineage>
        <taxon>Bacteria</taxon>
        <taxon>Pseudomonadati</taxon>
        <taxon>Pseudomonadota</taxon>
        <taxon>Alphaproteobacteria</taxon>
        <taxon>Hyphomonadales</taxon>
        <taxon>Hyphomonadaceae</taxon>
        <taxon>Candidatus Viadribacter</taxon>
    </lineage>
</organism>
<dbReference type="AlphaFoldDB" id="A0A1B1AI96"/>
<feature type="transmembrane region" description="Helical" evidence="1">
    <location>
        <begin position="21"/>
        <end position="44"/>
    </location>
</feature>
<dbReference type="STRING" id="1759059.ATE48_10335"/>
<dbReference type="CDD" id="cd01948">
    <property type="entry name" value="EAL"/>
    <property type="match status" value="1"/>
</dbReference>
<dbReference type="Pfam" id="PF00563">
    <property type="entry name" value="EAL"/>
    <property type="match status" value="1"/>
</dbReference>
<dbReference type="Gene3D" id="3.20.20.450">
    <property type="entry name" value="EAL domain"/>
    <property type="match status" value="1"/>
</dbReference>
<dbReference type="GO" id="GO:0016020">
    <property type="term" value="C:membrane"/>
    <property type="evidence" value="ECO:0007669"/>
    <property type="project" value="InterPro"/>
</dbReference>
<feature type="domain" description="GGDEF" evidence="4">
    <location>
        <begin position="285"/>
        <end position="432"/>
    </location>
</feature>
<protein>
    <recommendedName>
        <fullName evidence="7">EAL domain-containing protein</fullName>
    </recommendedName>
</protein>
<dbReference type="KEGG" id="cbot:ATE48_10335"/>
<keyword evidence="1" id="KW-0812">Transmembrane</keyword>
<feature type="domain" description="HAMP" evidence="3">
    <location>
        <begin position="197"/>
        <end position="249"/>
    </location>
</feature>
<dbReference type="PROSITE" id="PS50887">
    <property type="entry name" value="GGDEF"/>
    <property type="match status" value="1"/>
</dbReference>
<evidence type="ECO:0000259" key="2">
    <source>
        <dbReference type="PROSITE" id="PS50883"/>
    </source>
</evidence>
<dbReference type="SMART" id="SM00052">
    <property type="entry name" value="EAL"/>
    <property type="match status" value="1"/>
</dbReference>
<dbReference type="Gene3D" id="3.30.70.270">
    <property type="match status" value="1"/>
</dbReference>
<accession>A0A1B1AI96</accession>
<dbReference type="EMBL" id="CP013244">
    <property type="protein sequence ID" value="ANP46284.1"/>
    <property type="molecule type" value="Genomic_DNA"/>
</dbReference>
<dbReference type="PANTHER" id="PTHR33121:SF70">
    <property type="entry name" value="SIGNALING PROTEIN YKOW"/>
    <property type="match status" value="1"/>
</dbReference>
<feature type="domain" description="EAL" evidence="2">
    <location>
        <begin position="439"/>
        <end position="693"/>
    </location>
</feature>
<dbReference type="Proteomes" id="UP000092498">
    <property type="component" value="Chromosome"/>
</dbReference>
<dbReference type="PANTHER" id="PTHR33121">
    <property type="entry name" value="CYCLIC DI-GMP PHOSPHODIESTERASE PDEF"/>
    <property type="match status" value="1"/>
</dbReference>
<dbReference type="InterPro" id="IPR035919">
    <property type="entry name" value="EAL_sf"/>
</dbReference>
<reference evidence="5 6" key="1">
    <citation type="submission" date="2015-11" db="EMBL/GenBank/DDBJ databases">
        <title>Whole-Genome Sequence of Candidatus Oderbacter manganicum from the National Park Lower Oder Valley, Germany.</title>
        <authorList>
            <person name="Braun B."/>
            <person name="Liere K."/>
            <person name="Szewzyk U."/>
        </authorList>
    </citation>
    <scope>NUCLEOTIDE SEQUENCE [LARGE SCALE GENOMIC DNA]</scope>
    <source>
        <strain evidence="5 6">OTSz_A_272</strain>
    </source>
</reference>
<dbReference type="InParanoid" id="A0A1B1AI96"/>
<dbReference type="SUPFAM" id="SSF55073">
    <property type="entry name" value="Nucleotide cyclase"/>
    <property type="match status" value="1"/>
</dbReference>
<dbReference type="InterPro" id="IPR000160">
    <property type="entry name" value="GGDEF_dom"/>
</dbReference>
<dbReference type="SUPFAM" id="SSF158472">
    <property type="entry name" value="HAMP domain-like"/>
    <property type="match status" value="1"/>
</dbReference>
<evidence type="ECO:0000259" key="4">
    <source>
        <dbReference type="PROSITE" id="PS50887"/>
    </source>
</evidence>
<evidence type="ECO:0000313" key="5">
    <source>
        <dbReference type="EMBL" id="ANP46284.1"/>
    </source>
</evidence>
<dbReference type="CDD" id="cd06225">
    <property type="entry name" value="HAMP"/>
    <property type="match status" value="1"/>
</dbReference>
<gene>
    <name evidence="5" type="ORF">ATE48_10335</name>
</gene>
<dbReference type="PROSITE" id="PS50885">
    <property type="entry name" value="HAMP"/>
    <property type="match status" value="1"/>
</dbReference>
<dbReference type="GO" id="GO:0007165">
    <property type="term" value="P:signal transduction"/>
    <property type="evidence" value="ECO:0007669"/>
    <property type="project" value="InterPro"/>
</dbReference>
<keyword evidence="1" id="KW-1133">Transmembrane helix</keyword>
<dbReference type="PROSITE" id="PS50883">
    <property type="entry name" value="EAL"/>
    <property type="match status" value="1"/>
</dbReference>
<dbReference type="InterPro" id="IPR029787">
    <property type="entry name" value="Nucleotide_cyclase"/>
</dbReference>
<dbReference type="InterPro" id="IPR043128">
    <property type="entry name" value="Rev_trsase/Diguanyl_cyclase"/>
</dbReference>
<dbReference type="GO" id="GO:0071111">
    <property type="term" value="F:cyclic-guanylate-specific phosphodiesterase activity"/>
    <property type="evidence" value="ECO:0007669"/>
    <property type="project" value="InterPro"/>
</dbReference>
<dbReference type="Pfam" id="PF00990">
    <property type="entry name" value="GGDEF"/>
    <property type="match status" value="1"/>
</dbReference>
<dbReference type="Gene3D" id="6.10.340.10">
    <property type="match status" value="1"/>
</dbReference>
<keyword evidence="1" id="KW-0472">Membrane</keyword>
<evidence type="ECO:0008006" key="7">
    <source>
        <dbReference type="Google" id="ProtNLM"/>
    </source>
</evidence>
<dbReference type="SMART" id="SM00304">
    <property type="entry name" value="HAMP"/>
    <property type="match status" value="1"/>
</dbReference>
<sequence length="703" mass="76459">MNLRLPKLASLSRPRGLQARAVVFTAMLMAVTAAVSAAILIFGAQTEGERQQLSITRDLTEHLATRAGDIMARGNTRVLEMMIQGSTQQRNVRSISIRDAQGAVLAQSGGDAQDNIIMARVTQRALSDRVSAYNRSADGVVTVASPVIREGHVIGVAVRMWEADAYKFDAVPSLTPFLLILACLALAAIPLTSHAVRQTIAPLDELARYAAKVGEEGQAPPINIRTGDEFETLANALNNMTGRLDASMRQIQEIAFVDPVTRLPNQDRFIREVDFFILQSQSTKGGAAVAVVDLMRLPRLLQTLDPDAAREFLRVVADRFVSSVRTVDRVVRMRPQGDRPAVPARLGASEFGVFVPDLLSASDAARFAQHLNAALDQPFDWRGHKFTLGACCGVALAAHDGGDADTAIRHARMAMAAAHAAPARVKIYTQSLDREAVARLTLEREMRGALERNEFRAYFQPKINLATGRIEACEALARWIRPDRTIISPGRFIPVAEESGLIGALSDAIMREACWKAAAWARAGQPAKVAVNVSALQFRSDRFAENVLRVVAHAGLAPSNLELEITESMVMADPDRALRIIKPLRDAGVRLAIDDFGCGHSSLAALSKLPFDVIKIDQQFIRALEKGDTQSAAIVEMILALARTLNMEIVAEGVERREDMEFMAARGCHWIQGFLFGAAVSAPEFAELLRRQAGDDVSAEDAA</sequence>
<dbReference type="SUPFAM" id="SSF141868">
    <property type="entry name" value="EAL domain-like"/>
    <property type="match status" value="1"/>
</dbReference>
<keyword evidence="6" id="KW-1185">Reference proteome</keyword>